<sequence>MIHYDFIIIGSGQAGTPLAFNLAKKGKVAIIEKGQLGGTCVNNGCIPTKTYVASARKMWDISHGEEFGIDISQPAKANMQKIKQRKEAIIGEDRSGIEKGFLENENITLYRGEAHFASNYEIVVNGETLTSKNIFINVGSRPRVPDEYKHIPYFTNENLLKTTDLPEHLIIIGGSFIGVEFAQIFRRFGSKVTIVARGSRLIAVEDEDVSHEVAEILKSEKVDIIFNADDIQATENENGSITVVSNKEKTVSVTGSHVLLAIGMPNTDTLQLQNTDIQLNKRGFIEVDDYCQTDVAGIFAMGDCNGKGAFTHTSYHDYQVVESFLSGVKSRKISDRIITYSLFTDPPLGRVGMTKRQAIEKGYKVLLAHRPMDSINRAKVKGETKGFMQAIIDADTKLFLGACILGVGGDEIISALTNLMYAKQPYTVLRDAVHIHPTVSELLPTTLEDLKPLN</sequence>
<keyword evidence="5" id="KW-0521">NADP</keyword>
<dbReference type="Pfam" id="PF07992">
    <property type="entry name" value="Pyr_redox_2"/>
    <property type="match status" value="1"/>
</dbReference>
<keyword evidence="13" id="KW-1185">Reference proteome</keyword>
<evidence type="ECO:0000259" key="10">
    <source>
        <dbReference type="Pfam" id="PF02852"/>
    </source>
</evidence>
<evidence type="ECO:0000259" key="11">
    <source>
        <dbReference type="Pfam" id="PF07992"/>
    </source>
</evidence>
<dbReference type="PIRSF" id="PIRSF000350">
    <property type="entry name" value="Mercury_reductase_MerA"/>
    <property type="match status" value="1"/>
</dbReference>
<protein>
    <submittedName>
        <fullName evidence="12">Mercuric reductase</fullName>
    </submittedName>
</protein>
<organism evidence="12 13">
    <name type="scientific">Niabella ginsengisoli</name>
    <dbReference type="NCBI Taxonomy" id="522298"/>
    <lineage>
        <taxon>Bacteria</taxon>
        <taxon>Pseudomonadati</taxon>
        <taxon>Bacteroidota</taxon>
        <taxon>Chitinophagia</taxon>
        <taxon>Chitinophagales</taxon>
        <taxon>Chitinophagaceae</taxon>
        <taxon>Niabella</taxon>
    </lineage>
</organism>
<dbReference type="EMBL" id="JAKWBL010000002">
    <property type="protein sequence ID" value="MCH5598926.1"/>
    <property type="molecule type" value="Genomic_DNA"/>
</dbReference>
<dbReference type="PANTHER" id="PTHR43014">
    <property type="entry name" value="MERCURIC REDUCTASE"/>
    <property type="match status" value="1"/>
</dbReference>
<comment type="cofactor">
    <cofactor evidence="1">
        <name>FAD</name>
        <dbReference type="ChEBI" id="CHEBI:57692"/>
    </cofactor>
</comment>
<reference evidence="12 13" key="1">
    <citation type="submission" date="2022-02" db="EMBL/GenBank/DDBJ databases">
        <authorList>
            <person name="Min J."/>
        </authorList>
    </citation>
    <scope>NUCLEOTIDE SEQUENCE [LARGE SCALE GENOMIC DNA]</scope>
    <source>
        <strain evidence="12 13">GR10-1</strain>
    </source>
</reference>
<evidence type="ECO:0000256" key="3">
    <source>
        <dbReference type="ARBA" id="ARBA00022630"/>
    </source>
</evidence>
<keyword evidence="7" id="KW-1015">Disulfide bond</keyword>
<dbReference type="RefSeq" id="WP_240830591.1">
    <property type="nucleotide sequence ID" value="NZ_JAKWBL010000002.1"/>
</dbReference>
<evidence type="ECO:0000256" key="9">
    <source>
        <dbReference type="RuleBase" id="RU003691"/>
    </source>
</evidence>
<gene>
    <name evidence="12" type="ORF">MKP09_13915</name>
</gene>
<evidence type="ECO:0000256" key="4">
    <source>
        <dbReference type="ARBA" id="ARBA00022827"/>
    </source>
</evidence>
<dbReference type="InterPro" id="IPR004099">
    <property type="entry name" value="Pyr_nucl-diS_OxRdtase_dimer"/>
</dbReference>
<dbReference type="Gene3D" id="3.50.50.60">
    <property type="entry name" value="FAD/NAD(P)-binding domain"/>
    <property type="match status" value="2"/>
</dbReference>
<dbReference type="PRINTS" id="PR00368">
    <property type="entry name" value="FADPNR"/>
</dbReference>
<dbReference type="InterPro" id="IPR016156">
    <property type="entry name" value="FAD/NAD-linked_Rdtase_dimer_sf"/>
</dbReference>
<dbReference type="Proteomes" id="UP001202248">
    <property type="component" value="Unassembled WGS sequence"/>
</dbReference>
<dbReference type="SUPFAM" id="SSF51905">
    <property type="entry name" value="FAD/NAD(P)-binding domain"/>
    <property type="match status" value="1"/>
</dbReference>
<dbReference type="InterPro" id="IPR036188">
    <property type="entry name" value="FAD/NAD-bd_sf"/>
</dbReference>
<evidence type="ECO:0000256" key="1">
    <source>
        <dbReference type="ARBA" id="ARBA00001974"/>
    </source>
</evidence>
<dbReference type="InterPro" id="IPR001100">
    <property type="entry name" value="Pyr_nuc-diS_OxRdtase"/>
</dbReference>
<keyword evidence="8 9" id="KW-0676">Redox-active center</keyword>
<evidence type="ECO:0000313" key="13">
    <source>
        <dbReference type="Proteomes" id="UP001202248"/>
    </source>
</evidence>
<dbReference type="PANTHER" id="PTHR43014:SF2">
    <property type="entry name" value="MERCURIC REDUCTASE"/>
    <property type="match status" value="1"/>
</dbReference>
<evidence type="ECO:0000256" key="8">
    <source>
        <dbReference type="ARBA" id="ARBA00023284"/>
    </source>
</evidence>
<evidence type="ECO:0000256" key="5">
    <source>
        <dbReference type="ARBA" id="ARBA00022857"/>
    </source>
</evidence>
<keyword evidence="6 9" id="KW-0560">Oxidoreductase</keyword>
<evidence type="ECO:0000313" key="12">
    <source>
        <dbReference type="EMBL" id="MCH5598926.1"/>
    </source>
</evidence>
<feature type="domain" description="Pyridine nucleotide-disulphide oxidoreductase dimerisation" evidence="10">
    <location>
        <begin position="341"/>
        <end position="444"/>
    </location>
</feature>
<comment type="caution">
    <text evidence="12">The sequence shown here is derived from an EMBL/GenBank/DDBJ whole genome shotgun (WGS) entry which is preliminary data.</text>
</comment>
<evidence type="ECO:0000256" key="2">
    <source>
        <dbReference type="ARBA" id="ARBA00007532"/>
    </source>
</evidence>
<dbReference type="PROSITE" id="PS00076">
    <property type="entry name" value="PYRIDINE_REDOX_1"/>
    <property type="match status" value="1"/>
</dbReference>
<comment type="similarity">
    <text evidence="2 9">Belongs to the class-I pyridine nucleotide-disulfide oxidoreductase family.</text>
</comment>
<dbReference type="Gene3D" id="3.30.390.30">
    <property type="match status" value="1"/>
</dbReference>
<dbReference type="Pfam" id="PF02852">
    <property type="entry name" value="Pyr_redox_dim"/>
    <property type="match status" value="1"/>
</dbReference>
<dbReference type="InterPro" id="IPR023753">
    <property type="entry name" value="FAD/NAD-binding_dom"/>
</dbReference>
<evidence type="ECO:0000256" key="6">
    <source>
        <dbReference type="ARBA" id="ARBA00023002"/>
    </source>
</evidence>
<dbReference type="PRINTS" id="PR00411">
    <property type="entry name" value="PNDRDTASEI"/>
</dbReference>
<keyword evidence="3 9" id="KW-0285">Flavoprotein</keyword>
<keyword evidence="4 9" id="KW-0274">FAD</keyword>
<proteinExistence type="inferred from homology"/>
<dbReference type="InterPro" id="IPR012999">
    <property type="entry name" value="Pyr_OxRdtase_I_AS"/>
</dbReference>
<accession>A0ABS9SKW7</accession>
<feature type="domain" description="FAD/NAD(P)-binding" evidence="11">
    <location>
        <begin position="4"/>
        <end position="314"/>
    </location>
</feature>
<dbReference type="SUPFAM" id="SSF55424">
    <property type="entry name" value="FAD/NAD-linked reductases, dimerisation (C-terminal) domain"/>
    <property type="match status" value="1"/>
</dbReference>
<name>A0ABS9SKW7_9BACT</name>
<evidence type="ECO:0000256" key="7">
    <source>
        <dbReference type="ARBA" id="ARBA00023157"/>
    </source>
</evidence>